<organism evidence="8 9">
    <name type="scientific">Deinococcus gobiensis (strain DSM 21396 / JCM 16679 / CGMCC 1.7299 / I-0)</name>
    <dbReference type="NCBI Taxonomy" id="745776"/>
    <lineage>
        <taxon>Bacteria</taxon>
        <taxon>Thermotogati</taxon>
        <taxon>Deinococcota</taxon>
        <taxon>Deinococci</taxon>
        <taxon>Deinococcales</taxon>
        <taxon>Deinococcaceae</taxon>
        <taxon>Deinococcus</taxon>
    </lineage>
</organism>
<reference evidence="8 9" key="1">
    <citation type="journal article" date="2012" name="PLoS ONE">
        <title>Genome sequence and transcriptome analysis of the radioresistant bacterium Deinococcus gobiensis: insights into the extreme environmental adaptations.</title>
        <authorList>
            <person name="Yuan M."/>
            <person name="Chen M."/>
            <person name="Zhang W."/>
            <person name="Lu W."/>
            <person name="Wang J."/>
            <person name="Yang M."/>
            <person name="Zhao P."/>
            <person name="Tang R."/>
            <person name="Li X."/>
            <person name="Hao Y."/>
            <person name="Zhou Z."/>
            <person name="Zhan Y."/>
            <person name="Yu H."/>
            <person name="Teng C."/>
            <person name="Yan Y."/>
            <person name="Ping S."/>
            <person name="Wang Y."/>
            <person name="Lin M."/>
        </authorList>
    </citation>
    <scope>NUCLEOTIDE SEQUENCE [LARGE SCALE GENOMIC DNA]</scope>
    <source>
        <strain evidence="8 9">I-0</strain>
    </source>
</reference>
<dbReference type="RefSeq" id="WP_014684114.1">
    <property type="nucleotide sequence ID" value="NC_017790.1"/>
</dbReference>
<protein>
    <submittedName>
        <fullName evidence="8">Glycerol uptake facilitator GlpF, MIP/aquaporin transporter family</fullName>
    </submittedName>
</protein>
<evidence type="ECO:0000256" key="7">
    <source>
        <dbReference type="SAM" id="Phobius"/>
    </source>
</evidence>
<evidence type="ECO:0000256" key="4">
    <source>
        <dbReference type="ARBA" id="ARBA00022989"/>
    </source>
</evidence>
<dbReference type="PANTHER" id="PTHR45724">
    <property type="entry name" value="AQUAPORIN NIP2-1"/>
    <property type="match status" value="1"/>
</dbReference>
<feature type="transmembrane region" description="Helical" evidence="7">
    <location>
        <begin position="108"/>
        <end position="128"/>
    </location>
</feature>
<dbReference type="Gene3D" id="1.20.1080.10">
    <property type="entry name" value="Glycerol uptake facilitator protein"/>
    <property type="match status" value="2"/>
</dbReference>
<evidence type="ECO:0000256" key="6">
    <source>
        <dbReference type="RuleBase" id="RU000477"/>
    </source>
</evidence>
<dbReference type="PROSITE" id="PS00221">
    <property type="entry name" value="MIP"/>
    <property type="match status" value="1"/>
</dbReference>
<accession>H8GXH1</accession>
<dbReference type="EMBL" id="CP002191">
    <property type="protein sequence ID" value="AFD24631.1"/>
    <property type="molecule type" value="Genomic_DNA"/>
</dbReference>
<dbReference type="KEGG" id="dgo:DGo_CA0704"/>
<dbReference type="GO" id="GO:0015267">
    <property type="term" value="F:channel activity"/>
    <property type="evidence" value="ECO:0007669"/>
    <property type="project" value="InterPro"/>
</dbReference>
<dbReference type="InterPro" id="IPR034294">
    <property type="entry name" value="Aquaporin_transptr"/>
</dbReference>
<keyword evidence="4 7" id="KW-1133">Transmembrane helix</keyword>
<dbReference type="InterPro" id="IPR000425">
    <property type="entry name" value="MIP"/>
</dbReference>
<sequence length="227" mass="23365">MTSAPNLSRRFVAEVIGTFFLVIAALLSPSGLTFALVGVTLLVMVIALGQVSGSHLNPAVTLGLVAARLFPWREGLVYFVAQVLGAFLALGFGQLVDRRLPVAGSHANAVWFESLGTALLVFVVVRIVMAKATPAASALAIGLALTVGIAIAGPSSGGVLNPAIALVLLTGDLLKGSFFANLVYFAAPLLAGALAAVVARAIAPVGVEEQDRQQVTARPSDEAQRVR</sequence>
<dbReference type="STRING" id="745776.DGo_CA0704"/>
<dbReference type="PRINTS" id="PR00783">
    <property type="entry name" value="MINTRINSICP"/>
</dbReference>
<dbReference type="PANTHER" id="PTHR45724:SF13">
    <property type="entry name" value="AQUAPORIN NIP1-1-RELATED"/>
    <property type="match status" value="1"/>
</dbReference>
<name>H8GXH1_DEIGI</name>
<keyword evidence="2 6" id="KW-0813">Transport</keyword>
<feature type="transmembrane region" description="Helical" evidence="7">
    <location>
        <begin position="135"/>
        <end position="153"/>
    </location>
</feature>
<dbReference type="InterPro" id="IPR022357">
    <property type="entry name" value="MIP_CS"/>
</dbReference>
<dbReference type="Pfam" id="PF00230">
    <property type="entry name" value="MIP"/>
    <property type="match status" value="1"/>
</dbReference>
<evidence type="ECO:0000256" key="3">
    <source>
        <dbReference type="ARBA" id="ARBA00022692"/>
    </source>
</evidence>
<feature type="transmembrane region" description="Helical" evidence="7">
    <location>
        <begin position="12"/>
        <end position="28"/>
    </location>
</feature>
<evidence type="ECO:0000313" key="9">
    <source>
        <dbReference type="Proteomes" id="UP000007575"/>
    </source>
</evidence>
<comment type="similarity">
    <text evidence="6">Belongs to the MIP/aquaporin (TC 1.A.8) family.</text>
</comment>
<dbReference type="PATRIC" id="fig|745776.4.peg.721"/>
<dbReference type="AlphaFoldDB" id="H8GXH1"/>
<feature type="transmembrane region" description="Helical" evidence="7">
    <location>
        <begin position="34"/>
        <end position="56"/>
    </location>
</feature>
<dbReference type="SUPFAM" id="SSF81338">
    <property type="entry name" value="Aquaporin-like"/>
    <property type="match status" value="1"/>
</dbReference>
<keyword evidence="9" id="KW-1185">Reference proteome</keyword>
<dbReference type="GO" id="GO:0016020">
    <property type="term" value="C:membrane"/>
    <property type="evidence" value="ECO:0007669"/>
    <property type="project" value="UniProtKB-SubCell"/>
</dbReference>
<proteinExistence type="inferred from homology"/>
<feature type="transmembrane region" description="Helical" evidence="7">
    <location>
        <begin position="76"/>
        <end position="96"/>
    </location>
</feature>
<keyword evidence="3 6" id="KW-0812">Transmembrane</keyword>
<evidence type="ECO:0000256" key="5">
    <source>
        <dbReference type="ARBA" id="ARBA00023136"/>
    </source>
</evidence>
<keyword evidence="5 7" id="KW-0472">Membrane</keyword>
<dbReference type="eggNOG" id="COG0580">
    <property type="taxonomic scope" value="Bacteria"/>
</dbReference>
<evidence type="ECO:0000256" key="1">
    <source>
        <dbReference type="ARBA" id="ARBA00004141"/>
    </source>
</evidence>
<evidence type="ECO:0000313" key="8">
    <source>
        <dbReference type="EMBL" id="AFD24631.1"/>
    </source>
</evidence>
<dbReference type="InterPro" id="IPR023271">
    <property type="entry name" value="Aquaporin-like"/>
</dbReference>
<dbReference type="OrthoDB" id="9807293at2"/>
<evidence type="ECO:0000256" key="2">
    <source>
        <dbReference type="ARBA" id="ARBA00022448"/>
    </source>
</evidence>
<gene>
    <name evidence="8" type="primary">aqpZ</name>
    <name evidence="8" type="ordered locus">DGo_CA0704</name>
</gene>
<comment type="subcellular location">
    <subcellularLocation>
        <location evidence="1">Membrane</location>
        <topology evidence="1">Multi-pass membrane protein</topology>
    </subcellularLocation>
</comment>
<dbReference type="HOGENOM" id="CLU_020019_3_2_0"/>
<dbReference type="Proteomes" id="UP000007575">
    <property type="component" value="Chromosome"/>
</dbReference>
<feature type="transmembrane region" description="Helical" evidence="7">
    <location>
        <begin position="182"/>
        <end position="203"/>
    </location>
</feature>